<feature type="non-terminal residue" evidence="6">
    <location>
        <position position="575"/>
    </location>
</feature>
<dbReference type="OMA" id="HAVYGVF"/>
<dbReference type="VEuPathDB" id="FungiDB:SCHCODRAFT_02682358"/>
<dbReference type="PANTHER" id="PTHR43248:SF25">
    <property type="entry name" value="AB HYDROLASE-1 DOMAIN-CONTAINING PROTEIN-RELATED"/>
    <property type="match status" value="1"/>
</dbReference>
<feature type="signal peptide" evidence="3">
    <location>
        <begin position="1"/>
        <end position="30"/>
    </location>
</feature>
<reference evidence="6 7" key="1">
    <citation type="journal article" date="2010" name="Nat. Biotechnol.">
        <title>Genome sequence of the model mushroom Schizophyllum commune.</title>
        <authorList>
            <person name="Ohm R.A."/>
            <person name="de Jong J.F."/>
            <person name="Lugones L.G."/>
            <person name="Aerts A."/>
            <person name="Kothe E."/>
            <person name="Stajich J.E."/>
            <person name="de Vries R.P."/>
            <person name="Record E."/>
            <person name="Levasseur A."/>
            <person name="Baker S.E."/>
            <person name="Bartholomew K.A."/>
            <person name="Coutinho P.M."/>
            <person name="Erdmann S."/>
            <person name="Fowler T.J."/>
            <person name="Gathman A.C."/>
            <person name="Lombard V."/>
            <person name="Henrissat B."/>
            <person name="Knabe N."/>
            <person name="Kuees U."/>
            <person name="Lilly W.W."/>
            <person name="Lindquist E."/>
            <person name="Lucas S."/>
            <person name="Magnuson J.K."/>
            <person name="Piumi F."/>
            <person name="Raudaskoski M."/>
            <person name="Salamov A."/>
            <person name="Schmutz J."/>
            <person name="Schwarze F.W.M.R."/>
            <person name="vanKuyk P.A."/>
            <person name="Horton J.S."/>
            <person name="Grigoriev I.V."/>
            <person name="Woesten H.A.B."/>
        </authorList>
    </citation>
    <scope>NUCLEOTIDE SEQUENCE [LARGE SCALE GENOMIC DNA]</scope>
    <source>
        <strain evidence="7">H4-8 / FGSC 9210</strain>
    </source>
</reference>
<evidence type="ECO:0008006" key="8">
    <source>
        <dbReference type="Google" id="ProtNLM"/>
    </source>
</evidence>
<dbReference type="InterPro" id="IPR051601">
    <property type="entry name" value="Serine_prot/Carboxylest_S33"/>
</dbReference>
<proteinExistence type="inferred from homology"/>
<comment type="similarity">
    <text evidence="1">Belongs to the peptidase S33 family.</text>
</comment>
<evidence type="ECO:0000256" key="2">
    <source>
        <dbReference type="ARBA" id="ARBA00022801"/>
    </source>
</evidence>
<dbReference type="InParanoid" id="D8PTE1"/>
<dbReference type="RefSeq" id="XP_003035398.1">
    <property type="nucleotide sequence ID" value="XM_003035352.1"/>
</dbReference>
<keyword evidence="3" id="KW-0732">Signal</keyword>
<evidence type="ECO:0000313" key="7">
    <source>
        <dbReference type="Proteomes" id="UP000007431"/>
    </source>
</evidence>
<dbReference type="OrthoDB" id="425534at2759"/>
<feature type="domain" description="AB hydrolase-1" evidence="4">
    <location>
        <begin position="99"/>
        <end position="304"/>
    </location>
</feature>
<feature type="chain" id="PRO_5003120259" description="Peptidase S33 tripeptidyl aminopeptidase-like C-terminal domain-containing protein" evidence="3">
    <location>
        <begin position="31"/>
        <end position="575"/>
    </location>
</feature>
<dbReference type="PANTHER" id="PTHR43248">
    <property type="entry name" value="2-SUCCINYL-6-HYDROXY-2,4-CYCLOHEXADIENE-1-CARBOXYLATE SYNTHASE"/>
    <property type="match status" value="1"/>
</dbReference>
<dbReference type="InterPro" id="IPR029058">
    <property type="entry name" value="AB_hydrolase_fold"/>
</dbReference>
<dbReference type="InterPro" id="IPR013595">
    <property type="entry name" value="Pept_S33_TAP-like_C"/>
</dbReference>
<dbReference type="SUPFAM" id="SSF53474">
    <property type="entry name" value="alpha/beta-Hydrolases"/>
    <property type="match status" value="1"/>
</dbReference>
<name>D8PTE1_SCHCM</name>
<evidence type="ECO:0000259" key="4">
    <source>
        <dbReference type="Pfam" id="PF00561"/>
    </source>
</evidence>
<dbReference type="GeneID" id="9586746"/>
<evidence type="ECO:0000313" key="6">
    <source>
        <dbReference type="EMBL" id="EFJ00496.1"/>
    </source>
</evidence>
<accession>D8PTE1</accession>
<evidence type="ECO:0000256" key="3">
    <source>
        <dbReference type="SAM" id="SignalP"/>
    </source>
</evidence>
<protein>
    <recommendedName>
        <fullName evidence="8">Peptidase S33 tripeptidyl aminopeptidase-like C-terminal domain-containing protein</fullName>
    </recommendedName>
</protein>
<dbReference type="HOGENOM" id="CLU_013364_5_1_1"/>
<dbReference type="GO" id="GO:0016787">
    <property type="term" value="F:hydrolase activity"/>
    <property type="evidence" value="ECO:0007669"/>
    <property type="project" value="UniProtKB-KW"/>
</dbReference>
<keyword evidence="2" id="KW-0378">Hydrolase</keyword>
<dbReference type="InterPro" id="IPR000073">
    <property type="entry name" value="AB_hydrolase_1"/>
</dbReference>
<evidence type="ECO:0000259" key="5">
    <source>
        <dbReference type="Pfam" id="PF08386"/>
    </source>
</evidence>
<organism evidence="7">
    <name type="scientific">Schizophyllum commune (strain H4-8 / FGSC 9210)</name>
    <name type="common">Split gill fungus</name>
    <dbReference type="NCBI Taxonomy" id="578458"/>
    <lineage>
        <taxon>Eukaryota</taxon>
        <taxon>Fungi</taxon>
        <taxon>Dikarya</taxon>
        <taxon>Basidiomycota</taxon>
        <taxon>Agaricomycotina</taxon>
        <taxon>Agaricomycetes</taxon>
        <taxon>Agaricomycetidae</taxon>
        <taxon>Agaricales</taxon>
        <taxon>Schizophyllaceae</taxon>
        <taxon>Schizophyllum</taxon>
    </lineage>
</organism>
<keyword evidence="7" id="KW-1185">Reference proteome</keyword>
<dbReference type="EMBL" id="GL377303">
    <property type="protein sequence ID" value="EFJ00496.1"/>
    <property type="molecule type" value="Genomic_DNA"/>
</dbReference>
<dbReference type="eggNOG" id="ENOG502SIH4">
    <property type="taxonomic scope" value="Eukaryota"/>
</dbReference>
<feature type="domain" description="Peptidase S33 tripeptidyl aminopeptidase-like C-terminal" evidence="5">
    <location>
        <begin position="447"/>
        <end position="550"/>
    </location>
</feature>
<sequence>MAKVSLSSTMHRPLAVVVLLLSLLIATAFSLDVLETAQRDIGIDWFPCSDFDPTYADVSNGRNTSCGYYEVPLDWADESVGTARLAIVASRATEDRRGTVFVNPGGPGASGVGFIFEFGQTVIPAISPHYDIVSWDPRGSHGHSTPGPPACFNSTDERIQYFAGTLEGTGLDIKGNLTDGDQVETFYSHVDEMEAKYHGLGERCLASDTEGILPYLGTAAAVRDLVSLADHLEPGVQEINYWGFSYGTMLGFTFVHMFPDRVGRVVLQSCANPILYADKPPTEQFANFLRAADKVFEGFAQACAVAGKSSCRLVQNDDDTGADIQQRIRNLLDLAHDLLVSGANMSDTLTSAEFRENLYAAMYSPSGWSAFASLTATYAESLELLAANKTIPSKISQVLRMYKIDASLTPTYESEAIWCGDSVDAGNMTMRDGFDSIVQASEHVSSLFGPRWWDIPGNLCFAWPVRAVERYTGPWNKRLKNRILILGNTADPITPLENAQLMVDLLGDSAALLTQDLFGHAFFAEQSTCTTNIVRNYFKDGSLPAGGTICKADDSVVPFPAANAYTGSGGEARDS</sequence>
<dbReference type="Pfam" id="PF08386">
    <property type="entry name" value="Abhydrolase_4"/>
    <property type="match status" value="1"/>
</dbReference>
<dbReference type="Proteomes" id="UP000007431">
    <property type="component" value="Unassembled WGS sequence"/>
</dbReference>
<dbReference type="KEGG" id="scm:SCHCO_02682358"/>
<gene>
    <name evidence="6" type="ORF">SCHCODRAFT_106059</name>
</gene>
<dbReference type="Pfam" id="PF00561">
    <property type="entry name" value="Abhydrolase_1"/>
    <property type="match status" value="1"/>
</dbReference>
<evidence type="ECO:0000256" key="1">
    <source>
        <dbReference type="ARBA" id="ARBA00010088"/>
    </source>
</evidence>
<dbReference type="Gene3D" id="3.40.50.1820">
    <property type="entry name" value="alpha/beta hydrolase"/>
    <property type="match status" value="1"/>
</dbReference>
<dbReference type="AlphaFoldDB" id="D8PTE1"/>